<keyword evidence="1" id="KW-1133">Transmembrane helix</keyword>
<sequence length="614" mass="68846">MRFLLLVVIHSVWAEDIFGETVRSNVSAHTYIGNTIVLTCNFTFGATNNRWRRLKDIIAKASEVNLANPHRSRYDIVGQLKNDEYNLQISDVTQSDAGLYWCEMNLNGTITKHYYTLYISESRITTIVELSTDNIEADKKNIKSSTTGVQIQSTTKEVQITSSTKRVQIKNSTERVLITATVTKTIEKTTDDGGINSQPTVEITDPGEVVTVTNSGPSLPEHFYYWLLGAGLVLVLCLSVVCNACLNRRCRTKTIEQKAKDKLESEIKLLHGEEDNKPNVHGKAIMVQIEEESSMYESIDEYKMTHYDYPDQYDIRQIERSPGLPMRRDMLASSKPSHLDIVDGSVSTNVISSTGDLSVNKSKPAELSTSCTNLSLNNNAGKLSPHLNKENQVRIVQVHSETKPVSINSTDEDESSDNCDVASVKTDDYLNPYVPLITDEIEYLHSYTTAIKQELPAINKAMSTKESKIIISLSGNHSVSKDNATDTYLPLNTNEIEYSHTYTPITSECTYTKTKSTTKLEGVQLHTQFKSENDLVTNHSNFKDDATTLYEPLNTDEIDYLQTYTPIMSESTYSKTKSRCAEISSLDEVSCLKNSFLTHEYDDCFSSNTNLSKV</sequence>
<protein>
    <recommendedName>
        <fullName evidence="2">Ig-like domain-containing protein</fullName>
    </recommendedName>
</protein>
<dbReference type="SUPFAM" id="SSF48726">
    <property type="entry name" value="Immunoglobulin"/>
    <property type="match status" value="1"/>
</dbReference>
<keyword evidence="1" id="KW-0472">Membrane</keyword>
<organism evidence="3 4">
    <name type="scientific">Mytilus galloprovincialis</name>
    <name type="common">Mediterranean mussel</name>
    <dbReference type="NCBI Taxonomy" id="29158"/>
    <lineage>
        <taxon>Eukaryota</taxon>
        <taxon>Metazoa</taxon>
        <taxon>Spiralia</taxon>
        <taxon>Lophotrochozoa</taxon>
        <taxon>Mollusca</taxon>
        <taxon>Bivalvia</taxon>
        <taxon>Autobranchia</taxon>
        <taxon>Pteriomorphia</taxon>
        <taxon>Mytilida</taxon>
        <taxon>Mytiloidea</taxon>
        <taxon>Mytilidae</taxon>
        <taxon>Mytilinae</taxon>
        <taxon>Mytilus</taxon>
    </lineage>
</organism>
<dbReference type="InterPro" id="IPR013106">
    <property type="entry name" value="Ig_V-set"/>
</dbReference>
<name>A0A8B6G768_MYTGA</name>
<keyword evidence="1" id="KW-0812">Transmembrane</keyword>
<dbReference type="OrthoDB" id="9805957at2759"/>
<dbReference type="InterPro" id="IPR036179">
    <property type="entry name" value="Ig-like_dom_sf"/>
</dbReference>
<reference evidence="3" key="1">
    <citation type="submission" date="2018-11" db="EMBL/GenBank/DDBJ databases">
        <authorList>
            <person name="Alioto T."/>
            <person name="Alioto T."/>
        </authorList>
    </citation>
    <scope>NUCLEOTIDE SEQUENCE</scope>
</reference>
<dbReference type="EMBL" id="UYJE01007977">
    <property type="protein sequence ID" value="VDI59701.1"/>
    <property type="molecule type" value="Genomic_DNA"/>
</dbReference>
<dbReference type="InterPro" id="IPR003599">
    <property type="entry name" value="Ig_sub"/>
</dbReference>
<dbReference type="InterPro" id="IPR007110">
    <property type="entry name" value="Ig-like_dom"/>
</dbReference>
<dbReference type="PROSITE" id="PS50835">
    <property type="entry name" value="IG_LIKE"/>
    <property type="match status" value="1"/>
</dbReference>
<dbReference type="Proteomes" id="UP000596742">
    <property type="component" value="Unassembled WGS sequence"/>
</dbReference>
<proteinExistence type="predicted"/>
<accession>A0A8B6G768</accession>
<evidence type="ECO:0000313" key="4">
    <source>
        <dbReference type="Proteomes" id="UP000596742"/>
    </source>
</evidence>
<dbReference type="Gene3D" id="2.60.40.10">
    <property type="entry name" value="Immunoglobulins"/>
    <property type="match status" value="1"/>
</dbReference>
<evidence type="ECO:0000256" key="1">
    <source>
        <dbReference type="SAM" id="Phobius"/>
    </source>
</evidence>
<evidence type="ECO:0000313" key="3">
    <source>
        <dbReference type="EMBL" id="VDI59701.1"/>
    </source>
</evidence>
<keyword evidence="4" id="KW-1185">Reference proteome</keyword>
<gene>
    <name evidence="3" type="ORF">MGAL_10B089181</name>
</gene>
<evidence type="ECO:0000259" key="2">
    <source>
        <dbReference type="PROSITE" id="PS50835"/>
    </source>
</evidence>
<dbReference type="AlphaFoldDB" id="A0A8B6G768"/>
<dbReference type="InterPro" id="IPR013783">
    <property type="entry name" value="Ig-like_fold"/>
</dbReference>
<feature type="transmembrane region" description="Helical" evidence="1">
    <location>
        <begin position="223"/>
        <end position="246"/>
    </location>
</feature>
<feature type="domain" description="Ig-like" evidence="2">
    <location>
        <begin position="33"/>
        <end position="118"/>
    </location>
</feature>
<dbReference type="Pfam" id="PF07686">
    <property type="entry name" value="V-set"/>
    <property type="match status" value="1"/>
</dbReference>
<comment type="caution">
    <text evidence="3">The sequence shown here is derived from an EMBL/GenBank/DDBJ whole genome shotgun (WGS) entry which is preliminary data.</text>
</comment>
<dbReference type="SMART" id="SM00409">
    <property type="entry name" value="IG"/>
    <property type="match status" value="1"/>
</dbReference>